<keyword evidence="2" id="KW-0143">Chaperone</keyword>
<dbReference type="Gene3D" id="1.20.120.790">
    <property type="entry name" value="Heat shock protein 90, C-terminal domain"/>
    <property type="match status" value="1"/>
</dbReference>
<comment type="caution">
    <text evidence="3">The sequence shown here is derived from an EMBL/GenBank/DDBJ whole genome shotgun (WGS) entry which is preliminary data.</text>
</comment>
<comment type="similarity">
    <text evidence="1">Belongs to the heat shock protein 90 family.</text>
</comment>
<dbReference type="Proteomes" id="UP001266305">
    <property type="component" value="Unassembled WGS sequence"/>
</dbReference>
<dbReference type="PANTHER" id="PTHR11528">
    <property type="entry name" value="HEAT SHOCK PROTEIN 90 FAMILY MEMBER"/>
    <property type="match status" value="1"/>
</dbReference>
<protein>
    <submittedName>
        <fullName evidence="3">Uncharacterized protein</fullName>
    </submittedName>
</protein>
<evidence type="ECO:0000313" key="4">
    <source>
        <dbReference type="Proteomes" id="UP001266305"/>
    </source>
</evidence>
<proteinExistence type="inferred from homology"/>
<dbReference type="InterPro" id="IPR037196">
    <property type="entry name" value="HSP90_C"/>
</dbReference>
<gene>
    <name evidence="3" type="ORF">P7K49_030838</name>
</gene>
<accession>A0ABQ9U470</accession>
<dbReference type="Pfam" id="PF00183">
    <property type="entry name" value="HSP90"/>
    <property type="match status" value="1"/>
</dbReference>
<organism evidence="3 4">
    <name type="scientific">Saguinus oedipus</name>
    <name type="common">Cotton-top tamarin</name>
    <name type="synonym">Oedipomidas oedipus</name>
    <dbReference type="NCBI Taxonomy" id="9490"/>
    <lineage>
        <taxon>Eukaryota</taxon>
        <taxon>Metazoa</taxon>
        <taxon>Chordata</taxon>
        <taxon>Craniata</taxon>
        <taxon>Vertebrata</taxon>
        <taxon>Euteleostomi</taxon>
        <taxon>Mammalia</taxon>
        <taxon>Eutheria</taxon>
        <taxon>Euarchontoglires</taxon>
        <taxon>Primates</taxon>
        <taxon>Haplorrhini</taxon>
        <taxon>Platyrrhini</taxon>
        <taxon>Cebidae</taxon>
        <taxon>Callitrichinae</taxon>
        <taxon>Saguinus</taxon>
    </lineage>
</organism>
<name>A0ABQ9U470_SAGOE</name>
<dbReference type="EMBL" id="JASSZA010000016">
    <property type="protein sequence ID" value="KAK2091554.1"/>
    <property type="molecule type" value="Genomic_DNA"/>
</dbReference>
<keyword evidence="4" id="KW-1185">Reference proteome</keyword>
<evidence type="ECO:0000256" key="2">
    <source>
        <dbReference type="ARBA" id="ARBA00023186"/>
    </source>
</evidence>
<sequence>MQESKAKFENLCKLLKKILNKKTEKIVKAQTLLDNSTLGYIMAKKHLEINLNQPIVETLQQKAEVDKNNKAVKDLVVLLFQTVGVSSGVS</sequence>
<reference evidence="3 4" key="1">
    <citation type="submission" date="2023-05" db="EMBL/GenBank/DDBJ databases">
        <title>B98-5 Cell Line De Novo Hybrid Assembly: An Optical Mapping Approach.</title>
        <authorList>
            <person name="Kananen K."/>
            <person name="Auerbach J.A."/>
            <person name="Kautto E."/>
            <person name="Blachly J.S."/>
        </authorList>
    </citation>
    <scope>NUCLEOTIDE SEQUENCE [LARGE SCALE GENOMIC DNA]</scope>
    <source>
        <strain evidence="3">B95-8</strain>
        <tissue evidence="3">Cell line</tissue>
    </source>
</reference>
<dbReference type="InterPro" id="IPR001404">
    <property type="entry name" value="Hsp90_fam"/>
</dbReference>
<evidence type="ECO:0000256" key="1">
    <source>
        <dbReference type="ARBA" id="ARBA00008239"/>
    </source>
</evidence>
<evidence type="ECO:0000313" key="3">
    <source>
        <dbReference type="EMBL" id="KAK2091554.1"/>
    </source>
</evidence>
<dbReference type="SUPFAM" id="SSF110942">
    <property type="entry name" value="HSP90 C-terminal domain"/>
    <property type="match status" value="1"/>
</dbReference>